<comment type="caution">
    <text evidence="1">Lacks conserved residue(s) required for the propagation of feature annotation.</text>
</comment>
<dbReference type="InterPro" id="IPR004472">
    <property type="entry name" value="DTB_synth_BioD"/>
</dbReference>
<dbReference type="GO" id="GO:0004141">
    <property type="term" value="F:dethiobiotin synthase activity"/>
    <property type="evidence" value="ECO:0007669"/>
    <property type="project" value="UniProtKB-UniRule"/>
</dbReference>
<dbReference type="HAMAP" id="MF_00336">
    <property type="entry name" value="BioD"/>
    <property type="match status" value="1"/>
</dbReference>
<keyword evidence="1" id="KW-0460">Magnesium</keyword>
<dbReference type="EMBL" id="JALXTC010000023">
    <property type="protein sequence ID" value="MCT2117445.1"/>
    <property type="molecule type" value="Genomic_DNA"/>
</dbReference>
<reference evidence="3" key="1">
    <citation type="submission" date="2022-04" db="EMBL/GenBank/DDBJ databases">
        <title>Human microbiome associated bacterial genomes.</title>
        <authorList>
            <person name="Sandstrom S."/>
            <person name="Salamzade R."/>
            <person name="Kalan L.R."/>
        </authorList>
    </citation>
    <scope>NUCLEOTIDE SEQUENCE</scope>
    <source>
        <strain evidence="3">P3-SID1762</strain>
    </source>
</reference>
<comment type="subcellular location">
    <subcellularLocation>
        <location evidence="1">Cytoplasm</location>
    </subcellularLocation>
</comment>
<accession>A0AAW5Q760</accession>
<dbReference type="PANTHER" id="PTHR43210">
    <property type="entry name" value="DETHIOBIOTIN SYNTHETASE"/>
    <property type="match status" value="1"/>
</dbReference>
<feature type="binding site" evidence="1">
    <location>
        <begin position="240"/>
        <end position="242"/>
    </location>
    <ligand>
        <name>ATP</name>
        <dbReference type="ChEBI" id="CHEBI:30616"/>
    </ligand>
</feature>
<dbReference type="GO" id="GO:0009102">
    <property type="term" value="P:biotin biosynthetic process"/>
    <property type="evidence" value="ECO:0007669"/>
    <property type="project" value="UniProtKB-UniRule"/>
</dbReference>
<feature type="region of interest" description="Disordered" evidence="2">
    <location>
        <begin position="1"/>
        <end position="26"/>
    </location>
</feature>
<dbReference type="PANTHER" id="PTHR43210:SF5">
    <property type="entry name" value="DETHIOBIOTIN SYNTHETASE"/>
    <property type="match status" value="1"/>
</dbReference>
<dbReference type="Gene3D" id="3.40.50.300">
    <property type="entry name" value="P-loop containing nucleotide triphosphate hydrolases"/>
    <property type="match status" value="1"/>
</dbReference>
<dbReference type="SUPFAM" id="SSF52540">
    <property type="entry name" value="P-loop containing nucleoside triphosphate hydrolases"/>
    <property type="match status" value="1"/>
</dbReference>
<keyword evidence="1" id="KW-0067">ATP-binding</keyword>
<evidence type="ECO:0000256" key="2">
    <source>
        <dbReference type="SAM" id="MobiDB-lite"/>
    </source>
</evidence>
<feature type="active site" evidence="1">
    <location>
        <position position="58"/>
    </location>
</feature>
<protein>
    <recommendedName>
        <fullName evidence="1">ATP-dependent dethiobiotin synthetase BioD</fullName>
        <ecNumber evidence="1">6.3.3.3</ecNumber>
    </recommendedName>
    <alternativeName>
        <fullName evidence="1">DTB synthetase</fullName>
        <shortName evidence="1">DTBS</shortName>
    </alternativeName>
    <alternativeName>
        <fullName evidence="1">Dethiobiotin synthase</fullName>
    </alternativeName>
</protein>
<comment type="similarity">
    <text evidence="1">Belongs to the dethiobiotin synthetase family.</text>
</comment>
<dbReference type="Pfam" id="PF13500">
    <property type="entry name" value="AAA_26"/>
    <property type="match status" value="1"/>
</dbReference>
<keyword evidence="1" id="KW-0547">Nucleotide-binding</keyword>
<feature type="binding site" evidence="1">
    <location>
        <position position="71"/>
    </location>
    <ligand>
        <name>ATP</name>
        <dbReference type="ChEBI" id="CHEBI:30616"/>
    </ligand>
</feature>
<sequence>MTTSSGPVPSPASRGSASPPAPAPIVITGTGTDVGKTVATAALAAHGLSEGLDVGICKPIQTGLGPGEPGDAHEAARLSGARRVLEVRRLPDPLAPETAARVAGLPQSTLPELIDPIRAWLRAPGGSVPDSAPDSAATCGPARGRLDLVEGAGGVLVRLGAGLTVLDLARSLDAPVVVVARAGLGTLSDTELTVRAIEAAGLRCAGVVIGSWSADPDLAERCNLEDLPRVTGVPVLGRVPAGAGALSQAEFGRRAPGWFVPDLLDVLRSGDRRAHYGEKSTVLGSPACQAAG</sequence>
<evidence type="ECO:0000313" key="3">
    <source>
        <dbReference type="EMBL" id="MCT2117445.1"/>
    </source>
</evidence>
<name>A0AAW5Q760_9ACTN</name>
<keyword evidence="1" id="KW-0093">Biotin biosynthesis</keyword>
<feature type="binding site" evidence="1">
    <location>
        <position position="71"/>
    </location>
    <ligand>
        <name>Mg(2+)</name>
        <dbReference type="ChEBI" id="CHEBI:18420"/>
    </ligand>
</feature>
<feature type="binding site" evidence="1">
    <location>
        <begin position="210"/>
        <end position="211"/>
    </location>
    <ligand>
        <name>ATP</name>
        <dbReference type="ChEBI" id="CHEBI:30616"/>
    </ligand>
</feature>
<dbReference type="RefSeq" id="WP_259825118.1">
    <property type="nucleotide sequence ID" value="NZ_JALXRO010000026.1"/>
</dbReference>
<dbReference type="Proteomes" id="UP001206890">
    <property type="component" value="Unassembled WGS sequence"/>
</dbReference>
<dbReference type="CDD" id="cd03109">
    <property type="entry name" value="DTBS"/>
    <property type="match status" value="1"/>
</dbReference>
<dbReference type="InterPro" id="IPR027417">
    <property type="entry name" value="P-loop_NTPase"/>
</dbReference>
<dbReference type="EC" id="6.3.3.3" evidence="1"/>
<comment type="cofactor">
    <cofactor evidence="1">
        <name>Mg(2+)</name>
        <dbReference type="ChEBI" id="CHEBI:18420"/>
    </cofactor>
</comment>
<comment type="catalytic activity">
    <reaction evidence="1">
        <text>(7R,8S)-7,8-diammoniononanoate + CO2 + ATP = (4R,5S)-dethiobiotin + ADP + phosphate + 3 H(+)</text>
        <dbReference type="Rhea" id="RHEA:15805"/>
        <dbReference type="ChEBI" id="CHEBI:15378"/>
        <dbReference type="ChEBI" id="CHEBI:16526"/>
        <dbReference type="ChEBI" id="CHEBI:30616"/>
        <dbReference type="ChEBI" id="CHEBI:43474"/>
        <dbReference type="ChEBI" id="CHEBI:149469"/>
        <dbReference type="ChEBI" id="CHEBI:149473"/>
        <dbReference type="ChEBI" id="CHEBI:456216"/>
        <dbReference type="EC" id="6.3.3.3"/>
    </reaction>
</comment>
<feature type="compositionally biased region" description="Low complexity" evidence="2">
    <location>
        <begin position="1"/>
        <end position="18"/>
    </location>
</feature>
<feature type="binding site" evidence="1">
    <location>
        <begin position="150"/>
        <end position="153"/>
    </location>
    <ligand>
        <name>ATP</name>
        <dbReference type="ChEBI" id="CHEBI:30616"/>
    </ligand>
</feature>
<dbReference type="GO" id="GO:0005524">
    <property type="term" value="F:ATP binding"/>
    <property type="evidence" value="ECO:0007669"/>
    <property type="project" value="UniProtKB-UniRule"/>
</dbReference>
<evidence type="ECO:0000313" key="4">
    <source>
        <dbReference type="Proteomes" id="UP001206890"/>
    </source>
</evidence>
<dbReference type="GO" id="GO:0000287">
    <property type="term" value="F:magnesium ion binding"/>
    <property type="evidence" value="ECO:0007669"/>
    <property type="project" value="UniProtKB-UniRule"/>
</dbReference>
<dbReference type="AlphaFoldDB" id="A0AAW5Q760"/>
<keyword evidence="1" id="KW-0963">Cytoplasm</keyword>
<dbReference type="GO" id="GO:0005829">
    <property type="term" value="C:cytosol"/>
    <property type="evidence" value="ECO:0007669"/>
    <property type="project" value="TreeGrafter"/>
</dbReference>
<proteinExistence type="inferred from homology"/>
<feature type="binding site" evidence="1">
    <location>
        <begin position="33"/>
        <end position="38"/>
    </location>
    <ligand>
        <name>ATP</name>
        <dbReference type="ChEBI" id="CHEBI:30616"/>
    </ligand>
</feature>
<comment type="caution">
    <text evidence="3">The sequence shown here is derived from an EMBL/GenBank/DDBJ whole genome shotgun (WGS) entry which is preliminary data.</text>
</comment>
<evidence type="ECO:0000256" key="1">
    <source>
        <dbReference type="HAMAP-Rule" id="MF_00336"/>
    </source>
</evidence>
<feature type="binding site" evidence="1">
    <location>
        <position position="62"/>
    </location>
    <ligand>
        <name>substrate</name>
    </ligand>
</feature>
<keyword evidence="1" id="KW-0479">Metal-binding</keyword>
<comment type="function">
    <text evidence="1">Catalyzes a mechanistically unusual reaction, the ATP-dependent insertion of CO2 between the N7 and N8 nitrogen atoms of 7,8-diaminopelargonic acid (DAPA, also called 7,8-diammoniononanoate) to form a ureido ring.</text>
</comment>
<feature type="binding site" evidence="1">
    <location>
        <position position="37"/>
    </location>
    <ligand>
        <name>Mg(2+)</name>
        <dbReference type="ChEBI" id="CHEBI:18420"/>
    </ligand>
</feature>
<comment type="subunit">
    <text evidence="1">Homodimer.</text>
</comment>
<comment type="pathway">
    <text evidence="1">Cofactor biosynthesis; biotin biosynthesis; biotin from 7,8-diaminononanoate: step 1/2.</text>
</comment>
<gene>
    <name evidence="1" type="primary">bioD</name>
    <name evidence="3" type="ORF">M3D93_06715</name>
</gene>
<organism evidence="3 4">
    <name type="scientific">Dietzia cinnamea</name>
    <dbReference type="NCBI Taxonomy" id="321318"/>
    <lineage>
        <taxon>Bacteria</taxon>
        <taxon>Bacillati</taxon>
        <taxon>Actinomycetota</taxon>
        <taxon>Actinomycetes</taxon>
        <taxon>Mycobacteriales</taxon>
        <taxon>Dietziaceae</taxon>
        <taxon>Dietzia</taxon>
    </lineage>
</organism>
<feature type="binding site" evidence="1">
    <location>
        <position position="150"/>
    </location>
    <ligand>
        <name>Mg(2+)</name>
        <dbReference type="ChEBI" id="CHEBI:18420"/>
    </ligand>
</feature>
<keyword evidence="1" id="KW-0436">Ligase</keyword>